<reference evidence="2 3" key="1">
    <citation type="journal article" date="2019" name="Mol. Biol. Evol.">
        <title>Blast fungal genomes show frequent chromosomal changes, gene gains and losses, and effector gene turnover.</title>
        <authorList>
            <person name="Gomez Luciano L.B."/>
            <person name="Jason Tsai I."/>
            <person name="Chuma I."/>
            <person name="Tosa Y."/>
            <person name="Chen Y.H."/>
            <person name="Li J.Y."/>
            <person name="Li M.Y."/>
            <person name="Jade Lu M.Y."/>
            <person name="Nakayashiki H."/>
            <person name="Li W.H."/>
        </authorList>
    </citation>
    <scope>NUCLEOTIDE SEQUENCE [LARGE SCALE GENOMIC DNA]</scope>
    <source>
        <strain evidence="2">MZ5-1-6</strain>
    </source>
</reference>
<evidence type="ECO:0000256" key="1">
    <source>
        <dbReference type="SAM" id="MobiDB-lite"/>
    </source>
</evidence>
<name>A0A4P7NL16_PYROR</name>
<protein>
    <submittedName>
        <fullName evidence="2">Uncharacterized protein</fullName>
    </submittedName>
</protein>
<gene>
    <name evidence="2" type="ORF">PoMZ_11627</name>
</gene>
<dbReference type="Proteomes" id="UP000294847">
    <property type="component" value="Chromosome 5"/>
</dbReference>
<dbReference type="EMBL" id="CP034208">
    <property type="protein sequence ID" value="QBZ62740.1"/>
    <property type="molecule type" value="Genomic_DNA"/>
</dbReference>
<proteinExistence type="predicted"/>
<organism evidence="2 3">
    <name type="scientific">Pyricularia oryzae</name>
    <name type="common">Rice blast fungus</name>
    <name type="synonym">Magnaporthe oryzae</name>
    <dbReference type="NCBI Taxonomy" id="318829"/>
    <lineage>
        <taxon>Eukaryota</taxon>
        <taxon>Fungi</taxon>
        <taxon>Dikarya</taxon>
        <taxon>Ascomycota</taxon>
        <taxon>Pezizomycotina</taxon>
        <taxon>Sordariomycetes</taxon>
        <taxon>Sordariomycetidae</taxon>
        <taxon>Magnaporthales</taxon>
        <taxon>Pyriculariaceae</taxon>
        <taxon>Pyricularia</taxon>
    </lineage>
</organism>
<evidence type="ECO:0000313" key="3">
    <source>
        <dbReference type="Proteomes" id="UP000294847"/>
    </source>
</evidence>
<dbReference type="AlphaFoldDB" id="A0A4P7NL16"/>
<sequence>MLGERHPYTGFQSKDDGEDLEGNPLDGEAFRATYA</sequence>
<evidence type="ECO:0000313" key="2">
    <source>
        <dbReference type="EMBL" id="QBZ62740.1"/>
    </source>
</evidence>
<accession>A0A4P7NL16</accession>
<feature type="region of interest" description="Disordered" evidence="1">
    <location>
        <begin position="1"/>
        <end position="35"/>
    </location>
</feature>